<protein>
    <recommendedName>
        <fullName evidence="6">Cytochrome B562</fullName>
    </recommendedName>
</protein>
<sequence length="132" mass="14235">MKTKDFVSVGILCLSLTVSSVTVQANEVNMYMGAITMSYARFNAAQTVADARKALANMRTAAVAARAQKPSALANAPTNNPKLKVYQSEIDRLIAEIDKTGKLVNAGKLTEAKTEGRKILQLRDEGHAAMKH</sequence>
<dbReference type="Proteomes" id="UP000230202">
    <property type="component" value="Unassembled WGS sequence"/>
</dbReference>
<dbReference type="InterPro" id="IPR009155">
    <property type="entry name" value="Cyt_b562"/>
</dbReference>
<dbReference type="Gene3D" id="1.20.120.10">
    <property type="entry name" value="Cytochrome c/b562"/>
    <property type="match status" value="1"/>
</dbReference>
<dbReference type="GO" id="GO:0009055">
    <property type="term" value="F:electron transfer activity"/>
    <property type="evidence" value="ECO:0007669"/>
    <property type="project" value="InterPro"/>
</dbReference>
<dbReference type="Pfam" id="PF07361">
    <property type="entry name" value="Cytochrom_B562"/>
    <property type="match status" value="1"/>
</dbReference>
<evidence type="ECO:0000256" key="2">
    <source>
        <dbReference type="ARBA" id="ARBA00022729"/>
    </source>
</evidence>
<feature type="signal peptide" evidence="3">
    <location>
        <begin position="1"/>
        <end position="25"/>
    </location>
</feature>
<gene>
    <name evidence="4" type="ORF">BHC54_01935</name>
</gene>
<evidence type="ECO:0000256" key="1">
    <source>
        <dbReference type="ARBA" id="ARBA00005523"/>
    </source>
</evidence>
<evidence type="ECO:0008006" key="6">
    <source>
        <dbReference type="Google" id="ProtNLM"/>
    </source>
</evidence>
<keyword evidence="2 3" id="KW-0732">Signal</keyword>
<dbReference type="GO" id="GO:0042597">
    <property type="term" value="C:periplasmic space"/>
    <property type="evidence" value="ECO:0007669"/>
    <property type="project" value="InterPro"/>
</dbReference>
<proteinExistence type="inferred from homology"/>
<dbReference type="EMBL" id="MEIL01000016">
    <property type="protein sequence ID" value="PIT41528.1"/>
    <property type="molecule type" value="Genomic_DNA"/>
</dbReference>
<accession>A0A2N9X9K6</accession>
<comment type="caution">
    <text evidence="4">The sequence shown here is derived from an EMBL/GenBank/DDBJ whole genome shotgun (WGS) entry which is preliminary data.</text>
</comment>
<organism evidence="4 5">
    <name type="scientific">Snodgrassella alvi</name>
    <dbReference type="NCBI Taxonomy" id="1196083"/>
    <lineage>
        <taxon>Bacteria</taxon>
        <taxon>Pseudomonadati</taxon>
        <taxon>Pseudomonadota</taxon>
        <taxon>Betaproteobacteria</taxon>
        <taxon>Neisseriales</taxon>
        <taxon>Neisseriaceae</taxon>
        <taxon>Snodgrassella</taxon>
    </lineage>
</organism>
<dbReference type="GO" id="GO:0005506">
    <property type="term" value="F:iron ion binding"/>
    <property type="evidence" value="ECO:0007669"/>
    <property type="project" value="InterPro"/>
</dbReference>
<dbReference type="AlphaFoldDB" id="A0A2N9X9K6"/>
<evidence type="ECO:0000256" key="3">
    <source>
        <dbReference type="SAM" id="SignalP"/>
    </source>
</evidence>
<reference evidence="4" key="1">
    <citation type="journal article" date="2017" name="MBio">
        <title>Type VI secretion-mediated competition in the bee gut microbiome.</title>
        <authorList>
            <person name="Steele M.I."/>
            <person name="Kwong W.K."/>
            <person name="Powell J.E."/>
            <person name="Whiteley M."/>
            <person name="Moran N.A."/>
        </authorList>
    </citation>
    <scope>NUCLEOTIDE SEQUENCE [LARGE SCALE GENOMIC DNA]</scope>
    <source>
        <strain evidence="4">WkB273</strain>
    </source>
</reference>
<dbReference type="GO" id="GO:0022900">
    <property type="term" value="P:electron transport chain"/>
    <property type="evidence" value="ECO:0007669"/>
    <property type="project" value="InterPro"/>
</dbReference>
<comment type="similarity">
    <text evidence="1">Belongs to the cytochrome b562 family.</text>
</comment>
<keyword evidence="5" id="KW-1185">Reference proteome</keyword>
<evidence type="ECO:0000313" key="4">
    <source>
        <dbReference type="EMBL" id="PIT41528.1"/>
    </source>
</evidence>
<dbReference type="SUPFAM" id="SSF47175">
    <property type="entry name" value="Cytochromes"/>
    <property type="match status" value="1"/>
</dbReference>
<dbReference type="GO" id="GO:0020037">
    <property type="term" value="F:heme binding"/>
    <property type="evidence" value="ECO:0007669"/>
    <property type="project" value="InterPro"/>
</dbReference>
<dbReference type="InterPro" id="IPR010980">
    <property type="entry name" value="Cyt_c/b562"/>
</dbReference>
<name>A0A2N9X9K6_9NEIS</name>
<evidence type="ECO:0000313" key="5">
    <source>
        <dbReference type="Proteomes" id="UP000230202"/>
    </source>
</evidence>
<dbReference type="RefSeq" id="WP_100151575.1">
    <property type="nucleotide sequence ID" value="NZ_MEIL01000016.1"/>
</dbReference>
<feature type="chain" id="PRO_5014705716" description="Cytochrome B562" evidence="3">
    <location>
        <begin position="26"/>
        <end position="132"/>
    </location>
</feature>